<sequence>MHRGKEVLGSHGLHFGGMTTSLSVLRASLNYEERGKTVERDVKTLATEKMLQETECLENMLLVNRVGKTSREGAGALFIVNSMPAVTREETLLDILPPFAQKNLWLTKGIKISCENKRRLYKAIRSSSKPDTMNHYRKFRKILSKRPSHCQKCSKRYQWNALQVQLNKHRPDTLDHLHNQWTIAKCPAKKRGGKLKTPEKTRRPAASSGTRPTCEILGAIPPVFEPGSPGWEESMALKKSSFILRKSAVDQPESLHTDANAGHGIDARRPGSLTHPARTTIQDYNATAYIHDRDNLIQKVLRTTSRIIRGDDNQKVRAMDSKSFILQKDERGETYPVALSRTRKQVIHTFHTAEPSNSGHDEALQHLTSKYSVSSLLAFGLSECIDSWEKEQTTKLTERLCEFTESPFLKINVSVILRRVHGHLRVTFYRHFSVKHRARWRSGECWDGSMRKAMTDSFHNPSSLCNTCTVSNDLALDETNSVLREKLPSNSLPAVPNNCEVVAGTPTNSSAQVRISFKKNIKKIDQGISSCEMKENLTMSNRGEGGGEVVGPCDAKKIIFDIRRVGGLKAVCQGLMGGERANRSATAAPLGVGCARTSALQLSHRSSSGQLCRDRALDSQSTLFKKFPSFYGKVLVKIYPEVPWQINLRVESALFVLVTLSQTEYGDFPYFVFTDLTPFFVTTDRLSADSQSYTKDEVARYRWLRTTNLPLPAFNCFSANMSCESGMVWMLVQPLPFYDWSRKDLGRGRVYCVQREVPRRQAAAGYQAALTRDTIVAKAETFHRARSPPTRIRSGAPPARTPGTRLALHGCRPRLPPSTYVRPRLHSAVPVDVELSETRRQVTAMTSDGHVHQSAHPCPKTGWDSPNVDTRQAHMLTHNSPCNPSVRRSRDLQPTGGQLFFLSVHPLNVYQTLTFDGRTDETPPSDDAPYTGLGILKYLKTKSRIREYKQTRLHGIGVGCEDPTSAAPRETFPCQSESRRDQRTAFRLPVFGTLLRHSERQFDPRKSMIVPGTQDPPSLSELHSGSYAGRERERGLADDSRTKLTYTRDFNPERLLAFQNVTPRLKREVDSQNNILEQSLAVKVETKKKERRRNTTDHMTDDRKCKLIHTRIKQNTMPTLLVKVHCNVEHSTAMKTKYSYNVDYTQPETGDSTLRQPPLQCNTVYNTRLTAMYYVDTNPRENYPRHFLARTGKVRRLHWLRRESRSLGMADSCLDREGVRPFLPRGKVRRLHWLRRESRSLGMAEPGLKQWKRTTAQGGLNNGAVAVILCHDLDKPGTDRRPQCEIARPDGPTHGLSASRLLRCAPGDAALYVRASVALSVHSLLCHFASVQRHGGNTARLARRSDEALVVRVIVARIAPSLLDLVAWRRVIAGKTARQFSALRVEAMRELTGISRSPLALPRFQASDVLRNVYVHASERKDKKPTRRHFKSTLSCSRFRDHVLMTSQRMLSGVCGRLNPSEKAQKRESKEKERARNCTLATQHILATAVIVIPHLLARAACDGCACQFHRAKERQDVLSPDRAKECSLGTNRIRFPAGTPPDFRMWESRMPLVGGFFSGIPVSPALAYSPQSPSSALKTSLLIAAEISSLAHENTAAIATGAYRGCATPRNVTGLGRFTIIAIPVDISSVQVKLRNHQPWAGLAAFRACGYHVWSTYARLHHRGSKLDPRSDLRSTRKTVAPLEFSAEVHSEPPKLAVRNLDPRSAAIIDESEIQHHAFSLVQHFYIGTKIKLDPGSELSSFDRESGKMLVQPGIRLFTVKWAILRPWWPIVILKGG</sequence>
<gene>
    <name evidence="2" type="ORF">PR048_020552</name>
</gene>
<feature type="region of interest" description="Disordered" evidence="1">
    <location>
        <begin position="255"/>
        <end position="276"/>
    </location>
</feature>
<proteinExistence type="predicted"/>
<feature type="compositionally biased region" description="Basic and acidic residues" evidence="1">
    <location>
        <begin position="1029"/>
        <end position="1039"/>
    </location>
</feature>
<accession>A0ABQ9H6K3</accession>
<reference evidence="2 3" key="1">
    <citation type="submission" date="2023-02" db="EMBL/GenBank/DDBJ databases">
        <title>LHISI_Scaffold_Assembly.</title>
        <authorList>
            <person name="Stuart O.P."/>
            <person name="Cleave R."/>
            <person name="Magrath M.J.L."/>
            <person name="Mikheyev A.S."/>
        </authorList>
    </citation>
    <scope>NUCLEOTIDE SEQUENCE [LARGE SCALE GENOMIC DNA]</scope>
    <source>
        <strain evidence="2">Daus_M_001</strain>
        <tissue evidence="2">Leg muscle</tissue>
    </source>
</reference>
<feature type="region of interest" description="Disordered" evidence="1">
    <location>
        <begin position="783"/>
        <end position="803"/>
    </location>
</feature>
<evidence type="ECO:0000313" key="3">
    <source>
        <dbReference type="Proteomes" id="UP001159363"/>
    </source>
</evidence>
<evidence type="ECO:0000256" key="1">
    <source>
        <dbReference type="SAM" id="MobiDB-lite"/>
    </source>
</evidence>
<keyword evidence="3" id="KW-1185">Reference proteome</keyword>
<dbReference type="Proteomes" id="UP001159363">
    <property type="component" value="Chromosome 6"/>
</dbReference>
<protein>
    <submittedName>
        <fullName evidence="2">Uncharacterized protein</fullName>
    </submittedName>
</protein>
<dbReference type="EMBL" id="JARBHB010000007">
    <property type="protein sequence ID" value="KAJ8879931.1"/>
    <property type="molecule type" value="Genomic_DNA"/>
</dbReference>
<organism evidence="2 3">
    <name type="scientific">Dryococelus australis</name>
    <dbReference type="NCBI Taxonomy" id="614101"/>
    <lineage>
        <taxon>Eukaryota</taxon>
        <taxon>Metazoa</taxon>
        <taxon>Ecdysozoa</taxon>
        <taxon>Arthropoda</taxon>
        <taxon>Hexapoda</taxon>
        <taxon>Insecta</taxon>
        <taxon>Pterygota</taxon>
        <taxon>Neoptera</taxon>
        <taxon>Polyneoptera</taxon>
        <taxon>Phasmatodea</taxon>
        <taxon>Verophasmatodea</taxon>
        <taxon>Anareolatae</taxon>
        <taxon>Phasmatidae</taxon>
        <taxon>Eurycanthinae</taxon>
        <taxon>Dryococelus</taxon>
    </lineage>
</organism>
<name>A0ABQ9H6K3_9NEOP</name>
<evidence type="ECO:0000313" key="2">
    <source>
        <dbReference type="EMBL" id="KAJ8879931.1"/>
    </source>
</evidence>
<feature type="region of interest" description="Disordered" evidence="1">
    <location>
        <begin position="189"/>
        <end position="212"/>
    </location>
</feature>
<comment type="caution">
    <text evidence="2">The sequence shown here is derived from an EMBL/GenBank/DDBJ whole genome shotgun (WGS) entry which is preliminary data.</text>
</comment>
<feature type="region of interest" description="Disordered" evidence="1">
    <location>
        <begin position="1006"/>
        <end position="1039"/>
    </location>
</feature>